<organism evidence="1 2">
    <name type="scientific">Mesonia profundi</name>
    <dbReference type="NCBI Taxonomy" id="3070998"/>
    <lineage>
        <taxon>Bacteria</taxon>
        <taxon>Pseudomonadati</taxon>
        <taxon>Bacteroidota</taxon>
        <taxon>Flavobacteriia</taxon>
        <taxon>Flavobacteriales</taxon>
        <taxon>Flavobacteriaceae</taxon>
        <taxon>Mesonia</taxon>
    </lineage>
</organism>
<dbReference type="Proteomes" id="UP001230915">
    <property type="component" value="Unassembled WGS sequence"/>
</dbReference>
<comment type="caution">
    <text evidence="1">The sequence shown here is derived from an EMBL/GenBank/DDBJ whole genome shotgun (WGS) entry which is preliminary data.</text>
</comment>
<gene>
    <name evidence="1" type="ORF">RBU60_10475</name>
</gene>
<accession>A0ABU1A2S5</accession>
<keyword evidence="2" id="KW-1185">Reference proteome</keyword>
<dbReference type="RefSeq" id="WP_308864908.1">
    <property type="nucleotide sequence ID" value="NZ_JAVHUL010000028.1"/>
</dbReference>
<proteinExistence type="predicted"/>
<evidence type="ECO:0000313" key="1">
    <source>
        <dbReference type="EMBL" id="MDQ7918002.1"/>
    </source>
</evidence>
<evidence type="ECO:0000313" key="2">
    <source>
        <dbReference type="Proteomes" id="UP001230915"/>
    </source>
</evidence>
<protein>
    <recommendedName>
        <fullName evidence="3">SD-repeat containing protein B domain-containing protein</fullName>
    </recommendedName>
</protein>
<reference evidence="1 2" key="1">
    <citation type="submission" date="2023-08" db="EMBL/GenBank/DDBJ databases">
        <title>Mesonia sp. MT50, isolated from deep-sea sediment of the Mariana Trench.</title>
        <authorList>
            <person name="Fu H."/>
        </authorList>
    </citation>
    <scope>NUCLEOTIDE SEQUENCE [LARGE SCALE GENOMIC DNA]</scope>
    <source>
        <strain evidence="1 2">MT50</strain>
    </source>
</reference>
<sequence>MDLVATLENNDNQAFEGHLNIKTPDGFQSVSGTHIDVQLAPGQRRFVPVKIMYRAKAEAGTSLVEIDLLDKNNNVLQTDTIGQTIKVNNSMRLSARSPMVFINNANDSLTIEVAVSNLGNQNQDVSVVFSIPGLTGERNFFEKKGIVPIQKDSLFSFTFMPSQALLNRHQFTINVAAMRGTDKELFGNLNITAQNISSSRRFQDLEATRQSQYHRRNSVTGSYRTLGNNNSAYQFFGSGGVNLPAGYLFANGNIYKSNHADEAIVSNTYLEYHLDKHQLKIGNIHQSSEISLFGRGAELSIADEDNSLQVGFVDQNFNLIAQDAFMKRGHAFFAKGILGASNPKNFVMGNYIFKEDVMEQAKHHVVGIERAKIFNKEWSMTAKMHAGLSHYHTKNKNEPSVALETRYMGEIGDWKLSGNYYYSTNYFPGNRRGMLQIQQSAFTKISAKHTAYANFNLFDFSPKSHTYVSQMKSKNLRFEAGVNFLNTNNTTLRLGYLHQAESGNSFGDFSGTSRLISLDMSAHRLNQNINWLSPNNKHSVLLTLEEGFSKISGQKKLLPQLKLTSNYSFKWLNSSFTYQYGSFYLSEYSMSQRRTNEEEEFQRLAFTLSINNQFFKNKLSLNSGIGFTKDFTVGQTPSAFINAQYFPHPQYRIYVNSSWYRYDMQNNNYFPAAFSNNTFVVEVGLTVNFKGQALSSGKKGKLTAFVYLDKNANNIFDEGDEVASDYLITINKTTFKTDSNGMISYQSLPYESYQIKPTAQKGWFTSGFTYEVNKYQNEIEIPLHQSGTLYGKIHYDYDPVTVLDFEPKYRGLIFNIHRNGRFIQRVSTNDAGEFVLFLPQGDYQVSLVESSLPTNTYCSELVKDISVKSGQIAKISPFVIEVKERKINIKKFGS</sequence>
<name>A0ABU1A2S5_9FLAO</name>
<evidence type="ECO:0008006" key="3">
    <source>
        <dbReference type="Google" id="ProtNLM"/>
    </source>
</evidence>
<dbReference type="EMBL" id="JAVHUL010000028">
    <property type="protein sequence ID" value="MDQ7918002.1"/>
    <property type="molecule type" value="Genomic_DNA"/>
</dbReference>